<dbReference type="Gene3D" id="3.40.50.720">
    <property type="entry name" value="NAD(P)-binding Rossmann-like Domain"/>
    <property type="match status" value="1"/>
</dbReference>
<dbReference type="GO" id="GO:0005737">
    <property type="term" value="C:cytoplasm"/>
    <property type="evidence" value="ECO:0007669"/>
    <property type="project" value="TreeGrafter"/>
</dbReference>
<dbReference type="Proteomes" id="UP001286456">
    <property type="component" value="Unassembled WGS sequence"/>
</dbReference>
<gene>
    <name evidence="2" type="ORF">B0T19DRAFT_231973</name>
</gene>
<proteinExistence type="predicted"/>
<dbReference type="InterPro" id="IPR051783">
    <property type="entry name" value="NAD(P)-dependent_oxidoreduct"/>
</dbReference>
<comment type="caution">
    <text evidence="2">The sequence shown here is derived from an EMBL/GenBank/DDBJ whole genome shotgun (WGS) entry which is preliminary data.</text>
</comment>
<evidence type="ECO:0000313" key="3">
    <source>
        <dbReference type="Proteomes" id="UP001286456"/>
    </source>
</evidence>
<keyword evidence="3" id="KW-1185">Reference proteome</keyword>
<dbReference type="EMBL" id="JAUEPO010000004">
    <property type="protein sequence ID" value="KAK3324528.1"/>
    <property type="molecule type" value="Genomic_DNA"/>
</dbReference>
<accession>A0AAE0MAG6</accession>
<dbReference type="InterPro" id="IPR005097">
    <property type="entry name" value="Sacchrp_dh_NADP-bd"/>
</dbReference>
<dbReference type="InterPro" id="IPR036291">
    <property type="entry name" value="NAD(P)-bd_dom_sf"/>
</dbReference>
<feature type="domain" description="Saccharopine dehydrogenase NADP binding" evidence="1">
    <location>
        <begin position="5"/>
        <end position="83"/>
    </location>
</feature>
<reference evidence="2" key="1">
    <citation type="journal article" date="2023" name="Mol. Phylogenet. Evol.">
        <title>Genome-scale phylogeny and comparative genomics of the fungal order Sordariales.</title>
        <authorList>
            <person name="Hensen N."/>
            <person name="Bonometti L."/>
            <person name="Westerberg I."/>
            <person name="Brannstrom I.O."/>
            <person name="Guillou S."/>
            <person name="Cros-Aarteil S."/>
            <person name="Calhoun S."/>
            <person name="Haridas S."/>
            <person name="Kuo A."/>
            <person name="Mondo S."/>
            <person name="Pangilinan J."/>
            <person name="Riley R."/>
            <person name="LaButti K."/>
            <person name="Andreopoulos B."/>
            <person name="Lipzen A."/>
            <person name="Chen C."/>
            <person name="Yan M."/>
            <person name="Daum C."/>
            <person name="Ng V."/>
            <person name="Clum A."/>
            <person name="Steindorff A."/>
            <person name="Ohm R.A."/>
            <person name="Martin F."/>
            <person name="Silar P."/>
            <person name="Natvig D.O."/>
            <person name="Lalanne C."/>
            <person name="Gautier V."/>
            <person name="Ament-Velasquez S.L."/>
            <person name="Kruys A."/>
            <person name="Hutchinson M.I."/>
            <person name="Powell A.J."/>
            <person name="Barry K."/>
            <person name="Miller A.N."/>
            <person name="Grigoriev I.V."/>
            <person name="Debuchy R."/>
            <person name="Gladieux P."/>
            <person name="Hiltunen Thoren M."/>
            <person name="Johannesson H."/>
        </authorList>
    </citation>
    <scope>NUCLEOTIDE SEQUENCE</scope>
    <source>
        <strain evidence="2">SMH4131-1</strain>
    </source>
</reference>
<sequence>MDAQVLLVGAMGHIGGAVLDQLVQAHPDLPITALVRSRKDADILAKQYAHAKVKQAIGTLDDTALLEDLAGEANIVINCGPDVIYGAGITALLRGQSAQQTHTFYIGTTGAASGWDAPTGRGGARIWDDVANIDELLAQPDSVTHIATDKLVLAANSPQLHTALVSPCFVAGVSPSQTHPTPLVYPDWLGVMEAVGGGLVIAEGANRTSFVDVKHLAGLYVRLVGDALSQLREEGSRPFTTAEGVQIWGPRAYYFGVNGEMTLRELMEDHMVPSLEKHGVPWLKTKEIQEVSLDRITEAIFARLGGVEGAELWSSHLAEAFGVNMRVKGTRAEKALGYVWDGSGDSGIGESLAVFLGK</sequence>
<dbReference type="GO" id="GO:0004029">
    <property type="term" value="F:aldehyde dehydrogenase (NAD+) activity"/>
    <property type="evidence" value="ECO:0007669"/>
    <property type="project" value="TreeGrafter"/>
</dbReference>
<dbReference type="AlphaFoldDB" id="A0AAE0MAG6"/>
<evidence type="ECO:0000259" key="1">
    <source>
        <dbReference type="Pfam" id="PF03435"/>
    </source>
</evidence>
<protein>
    <recommendedName>
        <fullName evidence="1">Saccharopine dehydrogenase NADP binding domain-containing protein</fullName>
    </recommendedName>
</protein>
<dbReference type="PANTHER" id="PTHR48079:SF6">
    <property type="entry name" value="NAD(P)-BINDING DOMAIN-CONTAINING PROTEIN-RELATED"/>
    <property type="match status" value="1"/>
</dbReference>
<dbReference type="SUPFAM" id="SSF51735">
    <property type="entry name" value="NAD(P)-binding Rossmann-fold domains"/>
    <property type="match status" value="1"/>
</dbReference>
<reference evidence="2" key="2">
    <citation type="submission" date="2023-06" db="EMBL/GenBank/DDBJ databases">
        <authorList>
            <consortium name="Lawrence Berkeley National Laboratory"/>
            <person name="Haridas S."/>
            <person name="Hensen N."/>
            <person name="Bonometti L."/>
            <person name="Westerberg I."/>
            <person name="Brannstrom I.O."/>
            <person name="Guillou S."/>
            <person name="Cros-Aarteil S."/>
            <person name="Calhoun S."/>
            <person name="Kuo A."/>
            <person name="Mondo S."/>
            <person name="Pangilinan J."/>
            <person name="Riley R."/>
            <person name="Labutti K."/>
            <person name="Andreopoulos B."/>
            <person name="Lipzen A."/>
            <person name="Chen C."/>
            <person name="Yanf M."/>
            <person name="Daum C."/>
            <person name="Ng V."/>
            <person name="Clum A."/>
            <person name="Steindorff A."/>
            <person name="Ohm R."/>
            <person name="Martin F."/>
            <person name="Silar P."/>
            <person name="Natvig D."/>
            <person name="Lalanne C."/>
            <person name="Gautier V."/>
            <person name="Ament-Velasquez S.L."/>
            <person name="Kruys A."/>
            <person name="Hutchinson M.I."/>
            <person name="Powell A.J."/>
            <person name="Barry K."/>
            <person name="Miller A.N."/>
            <person name="Grigoriev I.V."/>
            <person name="Debuchy R."/>
            <person name="Gladieux P."/>
            <person name="Thoren M.H."/>
            <person name="Johannesson H."/>
        </authorList>
    </citation>
    <scope>NUCLEOTIDE SEQUENCE</scope>
    <source>
        <strain evidence="2">SMH4131-1</strain>
    </source>
</reference>
<dbReference type="PANTHER" id="PTHR48079">
    <property type="entry name" value="PROTEIN YEEZ"/>
    <property type="match status" value="1"/>
</dbReference>
<name>A0AAE0MAG6_9PEZI</name>
<dbReference type="Pfam" id="PF03435">
    <property type="entry name" value="Sacchrp_dh_NADP"/>
    <property type="match status" value="1"/>
</dbReference>
<organism evidence="2 3">
    <name type="scientific">Cercophora scortea</name>
    <dbReference type="NCBI Taxonomy" id="314031"/>
    <lineage>
        <taxon>Eukaryota</taxon>
        <taxon>Fungi</taxon>
        <taxon>Dikarya</taxon>
        <taxon>Ascomycota</taxon>
        <taxon>Pezizomycotina</taxon>
        <taxon>Sordariomycetes</taxon>
        <taxon>Sordariomycetidae</taxon>
        <taxon>Sordariales</taxon>
        <taxon>Lasiosphaeriaceae</taxon>
        <taxon>Cercophora</taxon>
    </lineage>
</organism>
<evidence type="ECO:0000313" key="2">
    <source>
        <dbReference type="EMBL" id="KAK3324528.1"/>
    </source>
</evidence>